<dbReference type="GO" id="GO:0005634">
    <property type="term" value="C:nucleus"/>
    <property type="evidence" value="ECO:0007669"/>
    <property type="project" value="UniProtKB-SubCell"/>
</dbReference>
<comment type="function">
    <text evidence="7">Component of the SMC5-SMC6 complex, that promotes sister chromatid alignment after DNA damage and facilitates double-stranded DNA breaks (DSBs) repair via homologous recombination between sister chromatids.</text>
</comment>
<dbReference type="GeneID" id="115628387"/>
<dbReference type="InterPro" id="IPR014854">
    <property type="entry name" value="Nse4_C"/>
</dbReference>
<evidence type="ECO:0000256" key="7">
    <source>
        <dbReference type="RuleBase" id="RU365071"/>
    </source>
</evidence>
<evidence type="ECO:0000256" key="5">
    <source>
        <dbReference type="ARBA" id="ARBA00023204"/>
    </source>
</evidence>
<dbReference type="GO" id="GO:0030915">
    <property type="term" value="C:Smc5-Smc6 complex"/>
    <property type="evidence" value="ECO:0007669"/>
    <property type="project" value="UniProtKB-UniRule"/>
</dbReference>
<gene>
    <name evidence="11" type="primary">LOC115628387</name>
</gene>
<dbReference type="RefSeq" id="XP_030380331.1">
    <property type="nucleotide sequence ID" value="XM_030524471.1"/>
</dbReference>
<evidence type="ECO:0000256" key="1">
    <source>
        <dbReference type="ARBA" id="ARBA00004123"/>
    </source>
</evidence>
<evidence type="ECO:0000313" key="10">
    <source>
        <dbReference type="Proteomes" id="UP000504634"/>
    </source>
</evidence>
<feature type="compositionally biased region" description="Basic and acidic residues" evidence="8">
    <location>
        <begin position="167"/>
        <end position="181"/>
    </location>
</feature>
<comment type="subcellular location">
    <subcellularLocation>
        <location evidence="1 7">Nucleus</location>
    </subcellularLocation>
</comment>
<evidence type="ECO:0000256" key="6">
    <source>
        <dbReference type="ARBA" id="ARBA00023242"/>
    </source>
</evidence>
<keyword evidence="3 7" id="KW-0227">DNA damage</keyword>
<dbReference type="Pfam" id="PF08743">
    <property type="entry name" value="Nse4_C"/>
    <property type="match status" value="1"/>
</dbReference>
<dbReference type="PANTHER" id="PTHR16140:SF0">
    <property type="entry name" value="NON-STRUCTURAL MAINTENANCE OF CHROMOSOMES ELEMENT 4"/>
    <property type="match status" value="1"/>
</dbReference>
<organism evidence="10 11">
    <name type="scientific">Drosophila lebanonensis</name>
    <name type="common">Fruit fly</name>
    <name type="synonym">Scaptodrosophila lebanonensis</name>
    <dbReference type="NCBI Taxonomy" id="7225"/>
    <lineage>
        <taxon>Eukaryota</taxon>
        <taxon>Metazoa</taxon>
        <taxon>Ecdysozoa</taxon>
        <taxon>Arthropoda</taxon>
        <taxon>Hexapoda</taxon>
        <taxon>Insecta</taxon>
        <taxon>Pterygota</taxon>
        <taxon>Neoptera</taxon>
        <taxon>Endopterygota</taxon>
        <taxon>Diptera</taxon>
        <taxon>Brachycera</taxon>
        <taxon>Muscomorpha</taxon>
        <taxon>Ephydroidea</taxon>
        <taxon>Drosophilidae</taxon>
        <taxon>Scaptodrosophila</taxon>
    </lineage>
</organism>
<evidence type="ECO:0000256" key="8">
    <source>
        <dbReference type="SAM" id="MobiDB-lite"/>
    </source>
</evidence>
<dbReference type="PANTHER" id="PTHR16140">
    <property type="entry name" value="NON-STRUCTURAL MAINTENANCE OF CHROMOSOMES ELEMENT 4"/>
    <property type="match status" value="1"/>
</dbReference>
<dbReference type="OrthoDB" id="361242at2759"/>
<keyword evidence="10" id="KW-1185">Reference proteome</keyword>
<keyword evidence="6 7" id="KW-0539">Nucleus</keyword>
<dbReference type="InterPro" id="IPR027786">
    <property type="entry name" value="Nse4/EID"/>
</dbReference>
<accession>A0A6J2TUW2</accession>
<protein>
    <recommendedName>
        <fullName evidence="7">Non-structural maintenance of chromosomes element 4</fullName>
    </recommendedName>
</protein>
<proteinExistence type="inferred from homology"/>
<evidence type="ECO:0000256" key="4">
    <source>
        <dbReference type="ARBA" id="ARBA00023172"/>
    </source>
</evidence>
<evidence type="ECO:0000256" key="2">
    <source>
        <dbReference type="ARBA" id="ARBA00008997"/>
    </source>
</evidence>
<name>A0A6J2TUW2_DROLE</name>
<feature type="region of interest" description="Disordered" evidence="8">
    <location>
        <begin position="160"/>
        <end position="181"/>
    </location>
</feature>
<evidence type="ECO:0000259" key="9">
    <source>
        <dbReference type="Pfam" id="PF08743"/>
    </source>
</evidence>
<comment type="similarity">
    <text evidence="2 7">Belongs to the NSE4 family.</text>
</comment>
<evidence type="ECO:0000256" key="3">
    <source>
        <dbReference type="ARBA" id="ARBA00022763"/>
    </source>
</evidence>
<keyword evidence="4 7" id="KW-0233">DNA recombination</keyword>
<dbReference type="GO" id="GO:0006281">
    <property type="term" value="P:DNA repair"/>
    <property type="evidence" value="ECO:0007669"/>
    <property type="project" value="UniProtKB-UniRule"/>
</dbReference>
<comment type="subunit">
    <text evidence="7">Component of the SMC5-SMC6 complex.</text>
</comment>
<keyword evidence="5 7" id="KW-0234">DNA repair</keyword>
<dbReference type="GO" id="GO:0006310">
    <property type="term" value="P:DNA recombination"/>
    <property type="evidence" value="ECO:0007669"/>
    <property type="project" value="UniProtKB-UniRule"/>
</dbReference>
<sequence length="300" mass="34740">MEMNKFSTEDMKSISLDDIVRVERLMKLQDLIEENIEIDTNVEVRGFEEAVGAITTLCEKANEITKDFKKRSPHPMELVLDCDLLRRNYEVVGKAIKNDLGLTDLRFAKAIRELVYKDDEEDWDVLCDLACQHSRSLFINSSMLPFIDVKPKQQVKKKRVLRKRKPKVAEKRPNVSDKLDRPNKVSTLYKKVYEQTKTIYQDGNFQPIPYYKLVIDPDNFINSAHNALMVSFIVAENLISIRNGADGLPEVTVVTSPDEVAENKPGQAICQMDVQRFEKYIKYYKIKKPMISRLFALKDK</sequence>
<dbReference type="AlphaFoldDB" id="A0A6J2TUW2"/>
<evidence type="ECO:0000313" key="11">
    <source>
        <dbReference type="RefSeq" id="XP_030380331.1"/>
    </source>
</evidence>
<dbReference type="Proteomes" id="UP000504634">
    <property type="component" value="Unplaced"/>
</dbReference>
<reference evidence="11" key="1">
    <citation type="submission" date="2025-08" db="UniProtKB">
        <authorList>
            <consortium name="RefSeq"/>
        </authorList>
    </citation>
    <scope>IDENTIFICATION</scope>
    <source>
        <strain evidence="11">11010-0011.00</strain>
        <tissue evidence="11">Whole body</tissue>
    </source>
</reference>
<feature type="domain" description="Non-structural maintenance of chromosome element 4 C-terminal" evidence="9">
    <location>
        <begin position="207"/>
        <end position="291"/>
    </location>
</feature>